<protein>
    <submittedName>
        <fullName evidence="11">Sensor histidine kinase</fullName>
    </submittedName>
</protein>
<dbReference type="InterPro" id="IPR010559">
    <property type="entry name" value="Sig_transdc_His_kin_internal"/>
</dbReference>
<evidence type="ECO:0000256" key="6">
    <source>
        <dbReference type="ARBA" id="ARBA00022777"/>
    </source>
</evidence>
<evidence type="ECO:0000256" key="2">
    <source>
        <dbReference type="ARBA" id="ARBA00022475"/>
    </source>
</evidence>
<dbReference type="Pfam" id="PF06580">
    <property type="entry name" value="His_kinase"/>
    <property type="match status" value="1"/>
</dbReference>
<dbReference type="PROSITE" id="PS50885">
    <property type="entry name" value="HAMP"/>
    <property type="match status" value="1"/>
</dbReference>
<comment type="subcellular location">
    <subcellularLocation>
        <location evidence="1">Cell membrane</location>
        <topology evidence="1">Multi-pass membrane protein</topology>
    </subcellularLocation>
</comment>
<keyword evidence="7 9" id="KW-1133">Transmembrane helix</keyword>
<evidence type="ECO:0000256" key="9">
    <source>
        <dbReference type="SAM" id="Phobius"/>
    </source>
</evidence>
<dbReference type="Gene3D" id="3.30.565.10">
    <property type="entry name" value="Histidine kinase-like ATPase, C-terminal domain"/>
    <property type="match status" value="1"/>
</dbReference>
<name>A0A395V3R2_9FIRM</name>
<dbReference type="EMBL" id="QRVL01000017">
    <property type="protein sequence ID" value="RGS37222.1"/>
    <property type="molecule type" value="Genomic_DNA"/>
</dbReference>
<comment type="caution">
    <text evidence="11">The sequence shown here is derived from an EMBL/GenBank/DDBJ whole genome shotgun (WGS) entry which is preliminary data.</text>
</comment>
<dbReference type="InterPro" id="IPR003594">
    <property type="entry name" value="HATPase_dom"/>
</dbReference>
<proteinExistence type="predicted"/>
<dbReference type="PANTHER" id="PTHR34220">
    <property type="entry name" value="SENSOR HISTIDINE KINASE YPDA"/>
    <property type="match status" value="1"/>
</dbReference>
<evidence type="ECO:0000256" key="8">
    <source>
        <dbReference type="ARBA" id="ARBA00023136"/>
    </source>
</evidence>
<dbReference type="SMART" id="SM00304">
    <property type="entry name" value="HAMP"/>
    <property type="match status" value="1"/>
</dbReference>
<dbReference type="SMART" id="SM00387">
    <property type="entry name" value="HATPase_c"/>
    <property type="match status" value="1"/>
</dbReference>
<dbReference type="AlphaFoldDB" id="A0A395V3R2"/>
<dbReference type="SUPFAM" id="SSF55874">
    <property type="entry name" value="ATPase domain of HSP90 chaperone/DNA topoisomerase II/histidine kinase"/>
    <property type="match status" value="1"/>
</dbReference>
<evidence type="ECO:0000256" key="5">
    <source>
        <dbReference type="ARBA" id="ARBA00022692"/>
    </source>
</evidence>
<gene>
    <name evidence="11" type="ORF">DWX93_14590</name>
</gene>
<dbReference type="GO" id="GO:0000155">
    <property type="term" value="F:phosphorelay sensor kinase activity"/>
    <property type="evidence" value="ECO:0007669"/>
    <property type="project" value="InterPro"/>
</dbReference>
<reference evidence="11 12" key="1">
    <citation type="submission" date="2018-08" db="EMBL/GenBank/DDBJ databases">
        <title>A genome reference for cultivated species of the human gut microbiota.</title>
        <authorList>
            <person name="Zou Y."/>
            <person name="Xue W."/>
            <person name="Luo G."/>
        </authorList>
    </citation>
    <scope>NUCLEOTIDE SEQUENCE [LARGE SCALE GENOMIC DNA]</scope>
    <source>
        <strain evidence="11 12">AF22-12AC</strain>
    </source>
</reference>
<dbReference type="Gene3D" id="6.10.340.10">
    <property type="match status" value="1"/>
</dbReference>
<dbReference type="InterPro" id="IPR036890">
    <property type="entry name" value="HATPase_C_sf"/>
</dbReference>
<dbReference type="InterPro" id="IPR033479">
    <property type="entry name" value="dCache_1"/>
</dbReference>
<dbReference type="PANTHER" id="PTHR34220:SF7">
    <property type="entry name" value="SENSOR HISTIDINE KINASE YPDA"/>
    <property type="match status" value="1"/>
</dbReference>
<dbReference type="Pfam" id="PF02743">
    <property type="entry name" value="dCache_1"/>
    <property type="match status" value="1"/>
</dbReference>
<feature type="transmembrane region" description="Helical" evidence="9">
    <location>
        <begin position="305"/>
        <end position="329"/>
    </location>
</feature>
<evidence type="ECO:0000259" key="10">
    <source>
        <dbReference type="PROSITE" id="PS50885"/>
    </source>
</evidence>
<feature type="domain" description="HAMP" evidence="10">
    <location>
        <begin position="326"/>
        <end position="379"/>
    </location>
</feature>
<evidence type="ECO:0000313" key="11">
    <source>
        <dbReference type="EMBL" id="RGS37222.1"/>
    </source>
</evidence>
<dbReference type="Proteomes" id="UP000266172">
    <property type="component" value="Unassembled WGS sequence"/>
</dbReference>
<keyword evidence="3" id="KW-0597">Phosphoprotein</keyword>
<dbReference type="GO" id="GO:0005886">
    <property type="term" value="C:plasma membrane"/>
    <property type="evidence" value="ECO:0007669"/>
    <property type="project" value="UniProtKB-SubCell"/>
</dbReference>
<sequence>MGTRVVTFWGNMKIRTKIMLMYVLILCFSMGISALVFKVINDDYVEGQIGEATVQTVDALKGNLSIIFENVEQFSNMIYFDDNVQTALASTDSLAIDPTINQTVQKSLVNMLLSANYIESVYVFDRYFNSYSSKKIAPIRVDTMELENTGWYQRADEGNGATIYIYDTEGVFSYPTRPEHRGISLVRAINSETDYARLALLVVNINESTIIRFFEDVGAEYGAKYCIVDGKDAFVVSPSDMPEELWDETREVLSETGRDAEYSISGIGGESYCIVRRDLGIEDWSIVGMVPMNNNLPNGSFQRTLVVLFVALNIVVAVLCSLSLFRLIFRPLSQIGEYMAAVEHAEFKEIPTEECGNNEIIQLKRGFNSMVNAIEGLLEKVKQEEQTLARNEFEILQAQINPHFLYNTLDAISALALTGQQESCFRMTQALGQFYRNSLNSGRQIVTVQDEIDCVKNYVTILNIRYDNKINLECEIQDEIFEWKMLKLVLQPVVENAVHHGIRNREGAGTIRIVGYSCDEELILSVADDGVGMTEEKQQEILSGKSQKGKSGFGLYSEIQRISLFYGIKNPITIISEPDGGTEITICLKKLQGEKE</sequence>
<organism evidence="11 12">
    <name type="scientific">Roseburia hominis</name>
    <dbReference type="NCBI Taxonomy" id="301301"/>
    <lineage>
        <taxon>Bacteria</taxon>
        <taxon>Bacillati</taxon>
        <taxon>Bacillota</taxon>
        <taxon>Clostridia</taxon>
        <taxon>Lachnospirales</taxon>
        <taxon>Lachnospiraceae</taxon>
        <taxon>Roseburia</taxon>
    </lineage>
</organism>
<evidence type="ECO:0000256" key="1">
    <source>
        <dbReference type="ARBA" id="ARBA00004651"/>
    </source>
</evidence>
<evidence type="ECO:0000256" key="4">
    <source>
        <dbReference type="ARBA" id="ARBA00022679"/>
    </source>
</evidence>
<dbReference type="InterPro" id="IPR003660">
    <property type="entry name" value="HAMP_dom"/>
</dbReference>
<keyword evidence="6 11" id="KW-0418">Kinase</keyword>
<keyword evidence="2" id="KW-1003">Cell membrane</keyword>
<evidence type="ECO:0000256" key="7">
    <source>
        <dbReference type="ARBA" id="ARBA00022989"/>
    </source>
</evidence>
<accession>A0A395V3R2</accession>
<keyword evidence="8 9" id="KW-0472">Membrane</keyword>
<evidence type="ECO:0000256" key="3">
    <source>
        <dbReference type="ARBA" id="ARBA00022553"/>
    </source>
</evidence>
<dbReference type="InterPro" id="IPR050640">
    <property type="entry name" value="Bact_2-comp_sensor_kinase"/>
</dbReference>
<keyword evidence="5 9" id="KW-0812">Transmembrane</keyword>
<keyword evidence="4" id="KW-0808">Transferase</keyword>
<dbReference type="Pfam" id="PF02518">
    <property type="entry name" value="HATPase_c"/>
    <property type="match status" value="1"/>
</dbReference>
<feature type="transmembrane region" description="Helical" evidence="9">
    <location>
        <begin position="20"/>
        <end position="40"/>
    </location>
</feature>
<evidence type="ECO:0000313" key="12">
    <source>
        <dbReference type="Proteomes" id="UP000266172"/>
    </source>
</evidence>